<dbReference type="GO" id="GO:0032300">
    <property type="term" value="C:mismatch repair complex"/>
    <property type="evidence" value="ECO:0007669"/>
    <property type="project" value="InterPro"/>
</dbReference>
<keyword evidence="8" id="KW-0378">Hydrolase</keyword>
<reference evidence="8" key="1">
    <citation type="submission" date="2022-06" db="EMBL/GenBank/DDBJ databases">
        <title>Aquibacillus sp. a new bacterium isolated from soil saline samples.</title>
        <authorList>
            <person name="Galisteo C."/>
            <person name="De La Haba R."/>
            <person name="Sanchez-Porro C."/>
            <person name="Ventosa A."/>
        </authorList>
    </citation>
    <scope>NUCLEOTIDE SEQUENCE</scope>
    <source>
        <strain evidence="8">3ASR75-54</strain>
    </source>
</reference>
<dbReference type="RefSeq" id="WP_272445325.1">
    <property type="nucleotide sequence ID" value="NZ_JAMQKC010000003.1"/>
</dbReference>
<dbReference type="PANTHER" id="PTHR10073">
    <property type="entry name" value="DNA MISMATCH REPAIR PROTEIN MLH, PMS, MUTL"/>
    <property type="match status" value="1"/>
</dbReference>
<dbReference type="PANTHER" id="PTHR10073:SF12">
    <property type="entry name" value="DNA MISMATCH REPAIR PROTEIN MLH1"/>
    <property type="match status" value="1"/>
</dbReference>
<dbReference type="Gene3D" id="3.30.1540.20">
    <property type="entry name" value="MutL, C-terminal domain, dimerisation subdomain"/>
    <property type="match status" value="1"/>
</dbReference>
<dbReference type="SUPFAM" id="SSF118116">
    <property type="entry name" value="DNA mismatch repair protein MutL"/>
    <property type="match status" value="1"/>
</dbReference>
<dbReference type="FunFam" id="3.30.565.10:FF:000003">
    <property type="entry name" value="DNA mismatch repair endonuclease MutL"/>
    <property type="match status" value="1"/>
</dbReference>
<proteinExistence type="inferred from homology"/>
<dbReference type="InterPro" id="IPR014762">
    <property type="entry name" value="DNA_mismatch_repair_CS"/>
</dbReference>
<dbReference type="AlphaFoldDB" id="A0A9X4AFL1"/>
<dbReference type="NCBIfam" id="TIGR00585">
    <property type="entry name" value="mutl"/>
    <property type="match status" value="1"/>
</dbReference>
<dbReference type="InterPro" id="IPR014790">
    <property type="entry name" value="MutL_C"/>
</dbReference>
<dbReference type="HAMAP" id="MF_00149">
    <property type="entry name" value="DNA_mis_repair"/>
    <property type="match status" value="1"/>
</dbReference>
<accession>A0A9X4AFL1</accession>
<protein>
    <recommendedName>
        <fullName evidence="4">DNA mismatch repair protein MutL</fullName>
    </recommendedName>
</protein>
<evidence type="ECO:0000256" key="1">
    <source>
        <dbReference type="ARBA" id="ARBA00006082"/>
    </source>
</evidence>
<dbReference type="NCBIfam" id="NF000950">
    <property type="entry name" value="PRK00095.1-3"/>
    <property type="match status" value="1"/>
</dbReference>
<comment type="caution">
    <text evidence="8">The sequence shown here is derived from an EMBL/GenBank/DDBJ whole genome shotgun (WGS) entry which is preliminary data.</text>
</comment>
<dbReference type="Pfam" id="PF08676">
    <property type="entry name" value="MutL_C"/>
    <property type="match status" value="1"/>
</dbReference>
<keyword evidence="8" id="KW-0540">Nuclease</keyword>
<dbReference type="SMART" id="SM00853">
    <property type="entry name" value="MutL_C"/>
    <property type="match status" value="1"/>
</dbReference>
<keyword evidence="8" id="KW-0255">Endonuclease</keyword>
<dbReference type="Gene3D" id="3.30.230.10">
    <property type="match status" value="1"/>
</dbReference>
<dbReference type="InterPro" id="IPR038973">
    <property type="entry name" value="MutL/Mlh/Pms-like"/>
</dbReference>
<dbReference type="GO" id="GO:0140664">
    <property type="term" value="F:ATP-dependent DNA damage sensor activity"/>
    <property type="evidence" value="ECO:0007669"/>
    <property type="project" value="InterPro"/>
</dbReference>
<evidence type="ECO:0000256" key="4">
    <source>
        <dbReference type="HAMAP-Rule" id="MF_00149"/>
    </source>
</evidence>
<dbReference type="Gene3D" id="3.30.565.10">
    <property type="entry name" value="Histidine kinase-like ATPase, C-terminal domain"/>
    <property type="match status" value="1"/>
</dbReference>
<dbReference type="GO" id="GO:0004519">
    <property type="term" value="F:endonuclease activity"/>
    <property type="evidence" value="ECO:0007669"/>
    <property type="project" value="UniProtKB-KW"/>
</dbReference>
<sequence length="623" mass="71346">MKIFQMPDSLANKIAAGEVVERPASVVKELVENSIDANSTWVKVEVSEAGLELIKITDDGDGMSHEDCELAFFRHATSKIRNENDLFHIHTLGFRGEALASIAAVSRLTLKTSTGESAGTLVELEGGKIVNKTKSDARKGTEITIRDLFFNTPARLKYMKTIHTELGHITDVINRMALSHPDIRFELYHQDKPIFRSPGRGDLLQIVAQVYGMNVAKKMIPVKQETLDFSIEGFIAKPEITRASRNYISTIVNGRFIRNIPLSKAILNGYHTLLPIGKNPLVVLKIDMDPILVDVNVHPSKLEVRFSKEKELFEAVESTIKQAFRKETLIPNVSQPKKHKDDSKQHSFSFYDQPTTTRQIDPFLAERPINSGNDQQLVEDTYLVAQQSAKEAVDQYEVRYEEIPPPQVGQSMESFDEPISQMEQAEVAQERVPVMYPIGQHHGTYILAQNEDGLYIIDQHAAQERIKYEYFRDKIGEVANEVQELLIPLTFDFSKQESLLIDQYQEELKKVGLFFEHFGQQSYVVRSHPQWFPKGFEEEVIKEIIEQVITEEKIDIAKIREEAAILMSCKRSIKANHYLNYDDMFRLLEDLRQSTDPFTCPHGRPIIIHFSEYEMEKMFKRVM</sequence>
<dbReference type="SMART" id="SM01340">
    <property type="entry name" value="DNA_mis_repair"/>
    <property type="match status" value="1"/>
</dbReference>
<dbReference type="PROSITE" id="PS00058">
    <property type="entry name" value="DNA_MISMATCH_REPAIR_1"/>
    <property type="match status" value="1"/>
</dbReference>
<dbReference type="InterPro" id="IPR002099">
    <property type="entry name" value="MutL/Mlh/PMS"/>
</dbReference>
<dbReference type="InterPro" id="IPR013507">
    <property type="entry name" value="DNA_mismatch_S5_2-like"/>
</dbReference>
<dbReference type="FunFam" id="3.30.1370.100:FF:000004">
    <property type="entry name" value="DNA mismatch repair endonuclease MutL"/>
    <property type="match status" value="1"/>
</dbReference>
<evidence type="ECO:0000259" key="7">
    <source>
        <dbReference type="SMART" id="SM01340"/>
    </source>
</evidence>
<dbReference type="InterPro" id="IPR037198">
    <property type="entry name" value="MutL_C_sf"/>
</dbReference>
<organism evidence="8 9">
    <name type="scientific">Aquibacillus salsiterrae</name>
    <dbReference type="NCBI Taxonomy" id="2950439"/>
    <lineage>
        <taxon>Bacteria</taxon>
        <taxon>Bacillati</taxon>
        <taxon>Bacillota</taxon>
        <taxon>Bacilli</taxon>
        <taxon>Bacillales</taxon>
        <taxon>Bacillaceae</taxon>
        <taxon>Aquibacillus</taxon>
    </lineage>
</organism>
<dbReference type="InterPro" id="IPR020667">
    <property type="entry name" value="DNA_mismatch_repair_MutL"/>
</dbReference>
<evidence type="ECO:0000256" key="2">
    <source>
        <dbReference type="ARBA" id="ARBA00022763"/>
    </source>
</evidence>
<comment type="function">
    <text evidence="4">This protein is involved in the repair of mismatches in DNA. It is required for dam-dependent methyl-directed DNA mismatch repair. May act as a 'molecular matchmaker', a protein that promotes the formation of a stable complex between two or more DNA-binding proteins in an ATP-dependent manner without itself being part of a final effector complex.</text>
</comment>
<evidence type="ECO:0000256" key="5">
    <source>
        <dbReference type="SAM" id="MobiDB-lite"/>
    </source>
</evidence>
<dbReference type="SUPFAM" id="SSF55874">
    <property type="entry name" value="ATPase domain of HSP90 chaperone/DNA topoisomerase II/histidine kinase"/>
    <property type="match status" value="1"/>
</dbReference>
<dbReference type="InterPro" id="IPR042121">
    <property type="entry name" value="MutL_C_regsub"/>
</dbReference>
<feature type="region of interest" description="Disordered" evidence="5">
    <location>
        <begin position="333"/>
        <end position="352"/>
    </location>
</feature>
<dbReference type="InterPro" id="IPR020568">
    <property type="entry name" value="Ribosomal_Su5_D2-typ_SF"/>
</dbReference>
<dbReference type="GO" id="GO:0005524">
    <property type="term" value="F:ATP binding"/>
    <property type="evidence" value="ECO:0007669"/>
    <property type="project" value="InterPro"/>
</dbReference>
<keyword evidence="2 4" id="KW-0227">DNA damage</keyword>
<comment type="similarity">
    <text evidence="1 4">Belongs to the DNA mismatch repair MutL/HexB family.</text>
</comment>
<dbReference type="Gene3D" id="3.30.1370.100">
    <property type="entry name" value="MutL, C-terminal domain, regulatory subdomain"/>
    <property type="match status" value="1"/>
</dbReference>
<dbReference type="InterPro" id="IPR014721">
    <property type="entry name" value="Ribsml_uS5_D2-typ_fold_subgr"/>
</dbReference>
<dbReference type="InterPro" id="IPR042120">
    <property type="entry name" value="MutL_C_dimsub"/>
</dbReference>
<dbReference type="Proteomes" id="UP001145069">
    <property type="component" value="Unassembled WGS sequence"/>
</dbReference>
<evidence type="ECO:0000256" key="3">
    <source>
        <dbReference type="ARBA" id="ARBA00023204"/>
    </source>
</evidence>
<feature type="domain" description="MutL C-terminal dimerisation" evidence="6">
    <location>
        <begin position="437"/>
        <end position="579"/>
    </location>
</feature>
<evidence type="ECO:0000313" key="8">
    <source>
        <dbReference type="EMBL" id="MDC3416320.1"/>
    </source>
</evidence>
<dbReference type="SUPFAM" id="SSF54211">
    <property type="entry name" value="Ribosomal protein S5 domain 2-like"/>
    <property type="match status" value="1"/>
</dbReference>
<evidence type="ECO:0000259" key="6">
    <source>
        <dbReference type="SMART" id="SM00853"/>
    </source>
</evidence>
<name>A0A9X4AFL1_9BACI</name>
<feature type="domain" description="DNA mismatch repair protein S5" evidence="7">
    <location>
        <begin position="207"/>
        <end position="325"/>
    </location>
</feature>
<dbReference type="Pfam" id="PF13589">
    <property type="entry name" value="HATPase_c_3"/>
    <property type="match status" value="1"/>
</dbReference>
<evidence type="ECO:0000313" key="9">
    <source>
        <dbReference type="Proteomes" id="UP001145069"/>
    </source>
</evidence>
<dbReference type="Pfam" id="PF01119">
    <property type="entry name" value="DNA_mis_repair"/>
    <property type="match status" value="1"/>
</dbReference>
<dbReference type="EMBL" id="JAMQKC010000003">
    <property type="protein sequence ID" value="MDC3416320.1"/>
    <property type="molecule type" value="Genomic_DNA"/>
</dbReference>
<dbReference type="CDD" id="cd16926">
    <property type="entry name" value="HATPase_MutL-MLH-PMS-like"/>
    <property type="match status" value="1"/>
</dbReference>
<dbReference type="GO" id="GO:0030983">
    <property type="term" value="F:mismatched DNA binding"/>
    <property type="evidence" value="ECO:0007669"/>
    <property type="project" value="InterPro"/>
</dbReference>
<keyword evidence="3 4" id="KW-0234">DNA repair</keyword>
<dbReference type="InterPro" id="IPR036890">
    <property type="entry name" value="HATPase_C_sf"/>
</dbReference>
<gene>
    <name evidence="4 8" type="primary">mutL</name>
    <name evidence="8" type="ORF">NC799_05270</name>
</gene>
<dbReference type="CDD" id="cd00782">
    <property type="entry name" value="MutL_Trans"/>
    <property type="match status" value="1"/>
</dbReference>
<dbReference type="GO" id="GO:0006298">
    <property type="term" value="P:mismatch repair"/>
    <property type="evidence" value="ECO:0007669"/>
    <property type="project" value="UniProtKB-UniRule"/>
</dbReference>
<dbReference type="GO" id="GO:0016887">
    <property type="term" value="F:ATP hydrolysis activity"/>
    <property type="evidence" value="ECO:0007669"/>
    <property type="project" value="InterPro"/>
</dbReference>
<keyword evidence="9" id="KW-1185">Reference proteome</keyword>